<dbReference type="Gene3D" id="3.60.21.10">
    <property type="match status" value="1"/>
</dbReference>
<dbReference type="EC" id="3.1.3.16" evidence="4"/>
<keyword evidence="3" id="KW-0464">Manganese</keyword>
<proteinExistence type="inferred from homology"/>
<evidence type="ECO:0000256" key="2">
    <source>
        <dbReference type="ARBA" id="ARBA00022801"/>
    </source>
</evidence>
<evidence type="ECO:0000313" key="6">
    <source>
        <dbReference type="EMBL" id="KAJ3430387.1"/>
    </source>
</evidence>
<keyword evidence="2 4" id="KW-0378">Hydrolase</keyword>
<comment type="similarity">
    <text evidence="4">Belongs to the PPP phosphatase family.</text>
</comment>
<feature type="domain" description="Serine/threonine specific protein phosphatases" evidence="5">
    <location>
        <begin position="107"/>
        <end position="112"/>
    </location>
</feature>
<dbReference type="InterPro" id="IPR006186">
    <property type="entry name" value="Ser/Thr-sp_prot-phosphatase"/>
</dbReference>
<dbReference type="PROSITE" id="PS00125">
    <property type="entry name" value="SER_THR_PHOSPHATASE"/>
    <property type="match status" value="1"/>
</dbReference>
<dbReference type="SUPFAM" id="SSF56300">
    <property type="entry name" value="Metallo-dependent phosphatases"/>
    <property type="match status" value="1"/>
</dbReference>
<name>A0AAV7YNV2_9EUKA</name>
<dbReference type="GO" id="GO:0046872">
    <property type="term" value="F:metal ion binding"/>
    <property type="evidence" value="ECO:0007669"/>
    <property type="project" value="UniProtKB-KW"/>
</dbReference>
<comment type="caution">
    <text evidence="6">The sequence shown here is derived from an EMBL/GenBank/DDBJ whole genome shotgun (WGS) entry which is preliminary data.</text>
</comment>
<gene>
    <name evidence="6" type="ORF">M0812_23393</name>
</gene>
<dbReference type="InterPro" id="IPR047129">
    <property type="entry name" value="PPA2-like"/>
</dbReference>
<dbReference type="GO" id="GO:0004722">
    <property type="term" value="F:protein serine/threonine phosphatase activity"/>
    <property type="evidence" value="ECO:0007669"/>
    <property type="project" value="UniProtKB-EC"/>
</dbReference>
<evidence type="ECO:0000256" key="3">
    <source>
        <dbReference type="ARBA" id="ARBA00023211"/>
    </source>
</evidence>
<dbReference type="EMBL" id="JANTQA010000051">
    <property type="protein sequence ID" value="KAJ3430387.1"/>
    <property type="molecule type" value="Genomic_DNA"/>
</dbReference>
<dbReference type="AlphaFoldDB" id="A0AAV7YNV2"/>
<dbReference type="Proteomes" id="UP001146793">
    <property type="component" value="Unassembled WGS sequence"/>
</dbReference>
<evidence type="ECO:0000256" key="1">
    <source>
        <dbReference type="ARBA" id="ARBA00022723"/>
    </source>
</evidence>
<evidence type="ECO:0000259" key="5">
    <source>
        <dbReference type="PROSITE" id="PS00125"/>
    </source>
</evidence>
<protein>
    <recommendedName>
        <fullName evidence="4">Serine/threonine-protein phosphatase</fullName>
        <ecNumber evidence="4">3.1.3.16</ecNumber>
    </recommendedName>
</protein>
<keyword evidence="1" id="KW-0479">Metal-binding</keyword>
<evidence type="ECO:0000256" key="4">
    <source>
        <dbReference type="RuleBase" id="RU004273"/>
    </source>
</evidence>
<dbReference type="InterPro" id="IPR029052">
    <property type="entry name" value="Metallo-depent_PP-like"/>
</dbReference>
<comment type="catalytic activity">
    <reaction evidence="4">
        <text>O-phospho-L-threonyl-[protein] + H2O = L-threonyl-[protein] + phosphate</text>
        <dbReference type="Rhea" id="RHEA:47004"/>
        <dbReference type="Rhea" id="RHEA-COMP:11060"/>
        <dbReference type="Rhea" id="RHEA-COMP:11605"/>
        <dbReference type="ChEBI" id="CHEBI:15377"/>
        <dbReference type="ChEBI" id="CHEBI:30013"/>
        <dbReference type="ChEBI" id="CHEBI:43474"/>
        <dbReference type="ChEBI" id="CHEBI:61977"/>
        <dbReference type="EC" id="3.1.3.16"/>
    </reaction>
</comment>
<accession>A0AAV7YNV2</accession>
<dbReference type="PRINTS" id="PR00114">
    <property type="entry name" value="STPHPHTASE"/>
</dbReference>
<dbReference type="Pfam" id="PF00149">
    <property type="entry name" value="Metallophos"/>
    <property type="match status" value="1"/>
</dbReference>
<organism evidence="6 7">
    <name type="scientific">Anaeramoeba flamelloides</name>
    <dbReference type="NCBI Taxonomy" id="1746091"/>
    <lineage>
        <taxon>Eukaryota</taxon>
        <taxon>Metamonada</taxon>
        <taxon>Anaeramoebidae</taxon>
        <taxon>Anaeramoeba</taxon>
    </lineage>
</organism>
<sequence>MNIDNILNKLKNKETLETNDLKLLLDKGAELFKAEPNIIQVTAPATIVGDVHGHFYDLLKLFETNGEIGDKKYIFLGDYVNRGVFSVLSFCYLVSLKIKFPDQIIMLRGNHESRQICEVYGLKTEIERIYSNTDPLDWLIETFYNLPLAAIINNAILCIHGGISELIKTINDIETIDRFQEVPTTGKFTDLLWSDPTEEVEMYKESPRGAGRLFGKKVFDEFLEKNNLTLVIRSHMYVEEGYKYHFGEEKCLTIFSSPKYSFSCNNVGAVLNIDQDLNRTFKVFEGVPDEEKDLSFLKEVKK</sequence>
<dbReference type="InterPro" id="IPR004843">
    <property type="entry name" value="Calcineurin-like_PHP"/>
</dbReference>
<dbReference type="SMART" id="SM00156">
    <property type="entry name" value="PP2Ac"/>
    <property type="match status" value="1"/>
</dbReference>
<dbReference type="PANTHER" id="PTHR45619">
    <property type="entry name" value="SERINE/THREONINE-PROTEIN PHOSPHATASE PP2A-RELATED"/>
    <property type="match status" value="1"/>
</dbReference>
<evidence type="ECO:0000313" key="7">
    <source>
        <dbReference type="Proteomes" id="UP001146793"/>
    </source>
</evidence>
<reference evidence="6" key="1">
    <citation type="submission" date="2022-08" db="EMBL/GenBank/DDBJ databases">
        <title>Novel sulphate-reducing endosymbionts in the free-living metamonad Anaeramoeba.</title>
        <authorList>
            <person name="Jerlstrom-Hultqvist J."/>
            <person name="Cepicka I."/>
            <person name="Gallot-Lavallee L."/>
            <person name="Salas-Leiva D."/>
            <person name="Curtis B.A."/>
            <person name="Zahonova K."/>
            <person name="Pipaliya S."/>
            <person name="Dacks J."/>
            <person name="Roger A.J."/>
        </authorList>
    </citation>
    <scope>NUCLEOTIDE SEQUENCE</scope>
    <source>
        <strain evidence="6">Busselton2</strain>
    </source>
</reference>